<keyword evidence="2" id="KW-0732">Signal</keyword>
<dbReference type="GO" id="GO:0016787">
    <property type="term" value="F:hydrolase activity"/>
    <property type="evidence" value="ECO:0007669"/>
    <property type="project" value="UniProtKB-KW"/>
</dbReference>
<proteinExistence type="inferred from homology"/>
<organism evidence="7 8">
    <name type="scientific">Mucilaginibacter jinjuensis</name>
    <dbReference type="NCBI Taxonomy" id="1176721"/>
    <lineage>
        <taxon>Bacteria</taxon>
        <taxon>Pseudomonadati</taxon>
        <taxon>Bacteroidota</taxon>
        <taxon>Sphingobacteriia</taxon>
        <taxon>Sphingobacteriales</taxon>
        <taxon>Sphingobacteriaceae</taxon>
        <taxon>Mucilaginibacter</taxon>
    </lineage>
</organism>
<gene>
    <name evidence="7" type="ORF">PQO05_07495</name>
</gene>
<feature type="domain" description="Glycosyl hydrolase family 30 beta sandwich" evidence="6">
    <location>
        <begin position="411"/>
        <end position="470"/>
    </location>
</feature>
<evidence type="ECO:0000256" key="3">
    <source>
        <dbReference type="ARBA" id="ARBA00022801"/>
    </source>
</evidence>
<keyword evidence="3 4" id="KW-0378">Hydrolase</keyword>
<keyword evidence="8" id="KW-1185">Reference proteome</keyword>
<comment type="similarity">
    <text evidence="1 4">Belongs to the glycosyl hydrolase 30 family.</text>
</comment>
<name>A0ABY7TF21_9SPHI</name>
<sequence>MNHHLIRQSPFKVLILVAVCILINMPSILAQQTDTWLTDPAHSIVFQQKDISQIITSVADLPTIHVNSSHRFQTIDGFGFSLTGGSAIVINRMRDNPRRELINELFGNIQNGIGISYLRVSIGSSDLSDHLFTYDDLPDNATDLKLQHFSIAEDQKDLIPLLKEIIHINPSLKIMASPWSAPLWMKTNKSFKGGMLKEEDYQVYANYFLKYISAMSSNGINVDAITIQNEPLHPGNNPSMYMSAKQQALFVSQYLGPLFKKNAIKTKIIIYDHNLDRLDYPLSILDNPACSQYVDGTAFHLYAGSIDAMDYVHQKYPGKSLYFTEQWINSNDPGLDGNLRWHIRNLIIGAMRNWSKNVLEWNLAADINNGPHTPAPGCDICLGGVTINGDEIQRNPSYYIVAHASKFLAPNSVRIESDEIEGMPNVAFINTLGQKVIIILNDTPETRRFNLDVDHKKKQFELSSGAVVTCVWSD</sequence>
<dbReference type="InterPro" id="IPR033453">
    <property type="entry name" value="Glyco_hydro_30_TIM-barrel"/>
</dbReference>
<evidence type="ECO:0000256" key="1">
    <source>
        <dbReference type="ARBA" id="ARBA00005382"/>
    </source>
</evidence>
<dbReference type="Gene3D" id="2.60.40.1180">
    <property type="entry name" value="Golgi alpha-mannosidase II"/>
    <property type="match status" value="1"/>
</dbReference>
<dbReference type="EMBL" id="CP117167">
    <property type="protein sequence ID" value="WCT13777.1"/>
    <property type="molecule type" value="Genomic_DNA"/>
</dbReference>
<accession>A0ABY7TF21</accession>
<reference evidence="7 8" key="1">
    <citation type="submission" date="2023-02" db="EMBL/GenBank/DDBJ databases">
        <title>Genome sequence of Mucilaginibacter jinjuensis strain KACC 16571.</title>
        <authorList>
            <person name="Kim S."/>
            <person name="Heo J."/>
            <person name="Kwon S.-W."/>
        </authorList>
    </citation>
    <scope>NUCLEOTIDE SEQUENCE [LARGE SCALE GENOMIC DNA]</scope>
    <source>
        <strain evidence="7 8">KACC 16571</strain>
    </source>
</reference>
<dbReference type="Pfam" id="PF17189">
    <property type="entry name" value="Glyco_hydro_30C"/>
    <property type="match status" value="1"/>
</dbReference>
<dbReference type="InterPro" id="IPR013780">
    <property type="entry name" value="Glyco_hydro_b"/>
</dbReference>
<evidence type="ECO:0000313" key="8">
    <source>
        <dbReference type="Proteomes" id="UP001216139"/>
    </source>
</evidence>
<dbReference type="InterPro" id="IPR001139">
    <property type="entry name" value="Glyco_hydro_30"/>
</dbReference>
<protein>
    <submittedName>
        <fullName evidence="7">Glycoside hydrolase family 30 beta sandwich domain-containing protein</fullName>
    </submittedName>
</protein>
<keyword evidence="4" id="KW-0326">Glycosidase</keyword>
<dbReference type="Proteomes" id="UP001216139">
    <property type="component" value="Chromosome"/>
</dbReference>
<dbReference type="SUPFAM" id="SSF51445">
    <property type="entry name" value="(Trans)glycosidases"/>
    <property type="match status" value="1"/>
</dbReference>
<dbReference type="PANTHER" id="PTHR11069:SF23">
    <property type="entry name" value="LYSOSOMAL ACID GLUCOSYLCERAMIDASE"/>
    <property type="match status" value="1"/>
</dbReference>
<dbReference type="PANTHER" id="PTHR11069">
    <property type="entry name" value="GLUCOSYLCERAMIDASE"/>
    <property type="match status" value="1"/>
</dbReference>
<dbReference type="InterPro" id="IPR017853">
    <property type="entry name" value="GH"/>
</dbReference>
<evidence type="ECO:0000256" key="4">
    <source>
        <dbReference type="RuleBase" id="RU361188"/>
    </source>
</evidence>
<dbReference type="Gene3D" id="3.20.20.80">
    <property type="entry name" value="Glycosidases"/>
    <property type="match status" value="1"/>
</dbReference>
<dbReference type="RefSeq" id="WP_273632084.1">
    <property type="nucleotide sequence ID" value="NZ_CP117167.1"/>
</dbReference>
<evidence type="ECO:0000256" key="2">
    <source>
        <dbReference type="ARBA" id="ARBA00022729"/>
    </source>
</evidence>
<dbReference type="InterPro" id="IPR033452">
    <property type="entry name" value="GH30_C"/>
</dbReference>
<evidence type="ECO:0000313" key="7">
    <source>
        <dbReference type="EMBL" id="WCT13777.1"/>
    </source>
</evidence>
<evidence type="ECO:0000259" key="5">
    <source>
        <dbReference type="Pfam" id="PF02055"/>
    </source>
</evidence>
<evidence type="ECO:0000259" key="6">
    <source>
        <dbReference type="Pfam" id="PF17189"/>
    </source>
</evidence>
<feature type="domain" description="Glycosyl hydrolase family 30 TIM-barrel" evidence="5">
    <location>
        <begin position="75"/>
        <end position="408"/>
    </location>
</feature>
<dbReference type="Pfam" id="PF02055">
    <property type="entry name" value="Glyco_hydro_30"/>
    <property type="match status" value="1"/>
</dbReference>